<dbReference type="InterPro" id="IPR036909">
    <property type="entry name" value="Cyt_c-like_dom_sf"/>
</dbReference>
<dbReference type="PATRIC" id="fig|472175.3.peg.866"/>
<dbReference type="PANTHER" id="PTHR33751">
    <property type="entry name" value="CBB3-TYPE CYTOCHROME C OXIDASE SUBUNIT FIXP"/>
    <property type="match status" value="1"/>
</dbReference>
<dbReference type="Gene3D" id="1.10.760.10">
    <property type="entry name" value="Cytochrome c-like domain"/>
    <property type="match status" value="1"/>
</dbReference>
<dbReference type="GO" id="GO:0009055">
    <property type="term" value="F:electron transfer activity"/>
    <property type="evidence" value="ECO:0007669"/>
    <property type="project" value="InterPro"/>
</dbReference>
<dbReference type="SUPFAM" id="SSF46626">
    <property type="entry name" value="Cytochrome c"/>
    <property type="match status" value="1"/>
</dbReference>
<dbReference type="STRING" id="472175.EL18_00854"/>
<dbReference type="Proteomes" id="UP000053675">
    <property type="component" value="Unassembled WGS sequence"/>
</dbReference>
<dbReference type="OrthoDB" id="9811281at2"/>
<keyword evidence="1 4" id="KW-0349">Heme</keyword>
<dbReference type="RefSeq" id="WP_081871086.1">
    <property type="nucleotide sequence ID" value="NZ_JMQM01000001.1"/>
</dbReference>
<dbReference type="Pfam" id="PF13442">
    <property type="entry name" value="Cytochrome_CBB3"/>
    <property type="match status" value="1"/>
</dbReference>
<evidence type="ECO:0000256" key="3">
    <source>
        <dbReference type="ARBA" id="ARBA00023004"/>
    </source>
</evidence>
<dbReference type="PROSITE" id="PS51007">
    <property type="entry name" value="CYTC"/>
    <property type="match status" value="1"/>
</dbReference>
<evidence type="ECO:0000313" key="7">
    <source>
        <dbReference type="EMBL" id="KFB09835.1"/>
    </source>
</evidence>
<dbReference type="InterPro" id="IPR050597">
    <property type="entry name" value="Cytochrome_c_Oxidase_Subunit"/>
</dbReference>
<accession>A0A084UA49</accession>
<keyword evidence="3 4" id="KW-0408">Iron</keyword>
<evidence type="ECO:0000256" key="2">
    <source>
        <dbReference type="ARBA" id="ARBA00022723"/>
    </source>
</evidence>
<feature type="domain" description="Cytochrome c" evidence="6">
    <location>
        <begin position="42"/>
        <end position="123"/>
    </location>
</feature>
<keyword evidence="5" id="KW-0732">Signal</keyword>
<evidence type="ECO:0000259" key="6">
    <source>
        <dbReference type="PROSITE" id="PS51007"/>
    </source>
</evidence>
<comment type="caution">
    <text evidence="7">The sequence shown here is derived from an EMBL/GenBank/DDBJ whole genome shotgun (WGS) entry which is preliminary data.</text>
</comment>
<dbReference type="eggNOG" id="COG2863">
    <property type="taxonomic scope" value="Bacteria"/>
</dbReference>
<feature type="signal peptide" evidence="5">
    <location>
        <begin position="1"/>
        <end position="20"/>
    </location>
</feature>
<dbReference type="EMBL" id="JMQM01000001">
    <property type="protein sequence ID" value="KFB09835.1"/>
    <property type="molecule type" value="Genomic_DNA"/>
</dbReference>
<evidence type="ECO:0000256" key="5">
    <source>
        <dbReference type="SAM" id="SignalP"/>
    </source>
</evidence>
<organism evidence="7 8">
    <name type="scientific">Nitratireductor basaltis</name>
    <dbReference type="NCBI Taxonomy" id="472175"/>
    <lineage>
        <taxon>Bacteria</taxon>
        <taxon>Pseudomonadati</taxon>
        <taxon>Pseudomonadota</taxon>
        <taxon>Alphaproteobacteria</taxon>
        <taxon>Hyphomicrobiales</taxon>
        <taxon>Phyllobacteriaceae</taxon>
        <taxon>Nitratireductor</taxon>
    </lineage>
</organism>
<evidence type="ECO:0000256" key="4">
    <source>
        <dbReference type="PROSITE-ProRule" id="PRU00433"/>
    </source>
</evidence>
<name>A0A084UA49_9HYPH</name>
<proteinExistence type="predicted"/>
<keyword evidence="2 4" id="KW-0479">Metal-binding</keyword>
<protein>
    <submittedName>
        <fullName evidence="7">Cytochrome c-554(548)</fullName>
    </submittedName>
</protein>
<keyword evidence="8" id="KW-1185">Reference proteome</keyword>
<dbReference type="PANTHER" id="PTHR33751:SF1">
    <property type="entry name" value="CBB3-TYPE CYTOCHROME C OXIDASE SUBUNIT FIXP"/>
    <property type="match status" value="1"/>
</dbReference>
<sequence length="124" mass="13504">MIKIYISAILIVFGGVAAWADAHKSADDDTETFELSLNAEDVDLEAAEAIFKKSCRACHGNKAQGVASYPKLTDKEPEHIADRLVTYRARERVGPNSALMFQPAKKLSNEDIAGLAVYVTSAFD</sequence>
<dbReference type="AlphaFoldDB" id="A0A084UA49"/>
<dbReference type="InterPro" id="IPR009056">
    <property type="entry name" value="Cyt_c-like_dom"/>
</dbReference>
<gene>
    <name evidence="7" type="ORF">EL18_00854</name>
</gene>
<evidence type="ECO:0000256" key="1">
    <source>
        <dbReference type="ARBA" id="ARBA00022617"/>
    </source>
</evidence>
<feature type="chain" id="PRO_5001783219" evidence="5">
    <location>
        <begin position="21"/>
        <end position="124"/>
    </location>
</feature>
<dbReference type="GO" id="GO:0020037">
    <property type="term" value="F:heme binding"/>
    <property type="evidence" value="ECO:0007669"/>
    <property type="project" value="InterPro"/>
</dbReference>
<reference evidence="7 8" key="1">
    <citation type="submission" date="2014-05" db="EMBL/GenBank/DDBJ databases">
        <title>Draft Genome Sequence of Nitratireductor basaltis Strain UMTGB225, A Marine Bacterium Isolated from Green Barrel Tunicate.</title>
        <authorList>
            <person name="Gan H.Y."/>
        </authorList>
    </citation>
    <scope>NUCLEOTIDE SEQUENCE [LARGE SCALE GENOMIC DNA]</scope>
    <source>
        <strain evidence="7 8">UMTGB225</strain>
    </source>
</reference>
<evidence type="ECO:0000313" key="8">
    <source>
        <dbReference type="Proteomes" id="UP000053675"/>
    </source>
</evidence>
<dbReference type="GO" id="GO:0046872">
    <property type="term" value="F:metal ion binding"/>
    <property type="evidence" value="ECO:0007669"/>
    <property type="project" value="UniProtKB-KW"/>
</dbReference>